<name>A0A937EJF4_9ACTN</name>
<sequence>MPHENKAYEVKDLPDQPAGFVWDLSGTRLVISGSCPECGHAVDHPVPDVMPGAVTMGWRWRRERAREEVPREVYMRCRCLQPHAGDEEEAGGCGAAWVAIRPAGAGS</sequence>
<organism evidence="1 2">
    <name type="scientific">Streptomyces actinomycinicus</name>
    <dbReference type="NCBI Taxonomy" id="1695166"/>
    <lineage>
        <taxon>Bacteria</taxon>
        <taxon>Bacillati</taxon>
        <taxon>Actinomycetota</taxon>
        <taxon>Actinomycetes</taxon>
        <taxon>Kitasatosporales</taxon>
        <taxon>Streptomycetaceae</taxon>
        <taxon>Streptomyces</taxon>
    </lineage>
</organism>
<protein>
    <submittedName>
        <fullName evidence="1">Uncharacterized protein</fullName>
    </submittedName>
</protein>
<dbReference type="Proteomes" id="UP000661858">
    <property type="component" value="Unassembled WGS sequence"/>
</dbReference>
<evidence type="ECO:0000313" key="2">
    <source>
        <dbReference type="Proteomes" id="UP000661858"/>
    </source>
</evidence>
<proteinExistence type="predicted"/>
<gene>
    <name evidence="1" type="ORF">JK359_14230</name>
</gene>
<keyword evidence="2" id="KW-1185">Reference proteome</keyword>
<dbReference type="RefSeq" id="WP_201835563.1">
    <property type="nucleotide sequence ID" value="NZ_JAERRK010000006.1"/>
</dbReference>
<comment type="caution">
    <text evidence="1">The sequence shown here is derived from an EMBL/GenBank/DDBJ whole genome shotgun (WGS) entry which is preliminary data.</text>
</comment>
<reference evidence="1" key="1">
    <citation type="submission" date="2021-01" db="EMBL/GenBank/DDBJ databases">
        <title>WGS of actinomycetes isolated from Thailand.</title>
        <authorList>
            <person name="Thawai C."/>
        </authorList>
    </citation>
    <scope>NUCLEOTIDE SEQUENCE</scope>
    <source>
        <strain evidence="1">RCU-197</strain>
    </source>
</reference>
<evidence type="ECO:0000313" key="1">
    <source>
        <dbReference type="EMBL" id="MBL1083129.1"/>
    </source>
</evidence>
<accession>A0A937EJF4</accession>
<dbReference type="AlphaFoldDB" id="A0A937EJF4"/>
<dbReference type="EMBL" id="JAERRK010000006">
    <property type="protein sequence ID" value="MBL1083129.1"/>
    <property type="molecule type" value="Genomic_DNA"/>
</dbReference>